<evidence type="ECO:0000256" key="1">
    <source>
        <dbReference type="SAM" id="MobiDB-lite"/>
    </source>
</evidence>
<feature type="compositionally biased region" description="Basic and acidic residues" evidence="1">
    <location>
        <begin position="1"/>
        <end position="17"/>
    </location>
</feature>
<keyword evidence="2" id="KW-1133">Transmembrane helix</keyword>
<keyword evidence="4" id="KW-1185">Reference proteome</keyword>
<gene>
    <name evidence="3" type="ORF">PECAL_4P16090</name>
</gene>
<feature type="transmembrane region" description="Helical" evidence="2">
    <location>
        <begin position="356"/>
        <end position="375"/>
    </location>
</feature>
<feature type="region of interest" description="Disordered" evidence="1">
    <location>
        <begin position="1"/>
        <end position="33"/>
    </location>
</feature>
<name>A0A8J2X4J3_9STRA</name>
<comment type="caution">
    <text evidence="3">The sequence shown here is derived from an EMBL/GenBank/DDBJ whole genome shotgun (WGS) entry which is preliminary data.</text>
</comment>
<evidence type="ECO:0000313" key="3">
    <source>
        <dbReference type="EMBL" id="CAH0374336.1"/>
    </source>
</evidence>
<evidence type="ECO:0000313" key="4">
    <source>
        <dbReference type="Proteomes" id="UP000789595"/>
    </source>
</evidence>
<proteinExistence type="predicted"/>
<dbReference type="EMBL" id="CAKKNE010000004">
    <property type="protein sequence ID" value="CAH0374336.1"/>
    <property type="molecule type" value="Genomic_DNA"/>
</dbReference>
<evidence type="ECO:0000256" key="2">
    <source>
        <dbReference type="SAM" id="Phobius"/>
    </source>
</evidence>
<organism evidence="3 4">
    <name type="scientific">Pelagomonas calceolata</name>
    <dbReference type="NCBI Taxonomy" id="35677"/>
    <lineage>
        <taxon>Eukaryota</taxon>
        <taxon>Sar</taxon>
        <taxon>Stramenopiles</taxon>
        <taxon>Ochrophyta</taxon>
        <taxon>Pelagophyceae</taxon>
        <taxon>Pelagomonadales</taxon>
        <taxon>Pelagomonadaceae</taxon>
        <taxon>Pelagomonas</taxon>
    </lineage>
</organism>
<accession>A0A8J2X4J3</accession>
<dbReference type="Proteomes" id="UP000789595">
    <property type="component" value="Unassembled WGS sequence"/>
</dbReference>
<reference evidence="3" key="1">
    <citation type="submission" date="2021-11" db="EMBL/GenBank/DDBJ databases">
        <authorList>
            <consortium name="Genoscope - CEA"/>
            <person name="William W."/>
        </authorList>
    </citation>
    <scope>NUCLEOTIDE SEQUENCE</scope>
</reference>
<protein>
    <submittedName>
        <fullName evidence="3">Uncharacterized protein</fullName>
    </submittedName>
</protein>
<sequence length="376" mass="41341">MDRNNGGRAWYERENVRTPRRRHSHDYARDDSDVESILSISASSSSRGYTLPPRDSSVHESPLAEVPELHLLELEEQVTHYENLTRQMAAEKGATLPDFPEDDLPLDRAARLQARFARVANLHESLEATLVPALPPPPRDAIVAARRAAAPLLLAAALNRATRSAPKRRGFHALLAAALAKRSRALPAPPPDTTAVDAAVEAARAEDRAALAAVEEKLEALRTVPVQRLFERRALRTRRSLFAAWREAAAEEKRAADGLRRGITIMRRNVSRWRRAALRRALDVWAERANARYVYVMLTAVQTLDEGVHCYRRRVVAGAFGAWARAAARATTPATVDDCGPPTLETTAAPAAPRRGLVATLIIPCALAFVAGLLFL</sequence>
<keyword evidence="2" id="KW-0812">Transmembrane</keyword>
<dbReference type="AlphaFoldDB" id="A0A8J2X4J3"/>
<keyword evidence="2" id="KW-0472">Membrane</keyword>